<name>H9XTL0_9VIRU</name>
<organism evidence="3">
    <name type="scientific">Bat AAV SC4399</name>
    <dbReference type="NCBI Taxonomy" id="1169638"/>
    <lineage>
        <taxon>Viruses</taxon>
        <taxon>Monodnaviria</taxon>
        <taxon>Shotokuvirae</taxon>
        <taxon>Cossaviricota</taxon>
        <taxon>Quintoviricetes</taxon>
        <taxon>Piccovirales</taxon>
        <taxon>Parvoviridae</taxon>
        <taxon>Parvovirinae</taxon>
        <taxon>Dependoparvovirus</taxon>
    </lineage>
</organism>
<evidence type="ECO:0000256" key="1">
    <source>
        <dbReference type="SAM" id="MobiDB-lite"/>
    </source>
</evidence>
<feature type="region of interest" description="Disordered" evidence="1">
    <location>
        <begin position="28"/>
        <end position="70"/>
    </location>
</feature>
<evidence type="ECO:0000313" key="3">
    <source>
        <dbReference type="EMBL" id="AFH02747.1"/>
    </source>
</evidence>
<dbReference type="EMBL" id="JN857333">
    <property type="protein sequence ID" value="AFH02747.1"/>
    <property type="molecule type" value="Genomic_DNA"/>
</dbReference>
<feature type="non-terminal residue" evidence="3">
    <location>
        <position position="70"/>
    </location>
</feature>
<dbReference type="Pfam" id="PF08398">
    <property type="entry name" value="Phospholip_A2_4"/>
    <property type="match status" value="1"/>
</dbReference>
<feature type="domain" description="Phospholipase A2-like" evidence="2">
    <location>
        <begin position="38"/>
        <end position="70"/>
    </location>
</feature>
<feature type="compositionally biased region" description="Polar residues" evidence="1">
    <location>
        <begin position="28"/>
        <end position="37"/>
    </location>
</feature>
<dbReference type="InterPro" id="IPR013607">
    <property type="entry name" value="Phospholipase_A2-like"/>
</dbReference>
<proteinExistence type="predicted"/>
<accession>H9XTL0</accession>
<feature type="non-terminal residue" evidence="3">
    <location>
        <position position="1"/>
    </location>
</feature>
<dbReference type="GO" id="GO:0005198">
    <property type="term" value="F:structural molecule activity"/>
    <property type="evidence" value="ECO:0007669"/>
    <property type="project" value="InterPro"/>
</dbReference>
<evidence type="ECO:0000259" key="2">
    <source>
        <dbReference type="Pfam" id="PF08398"/>
    </source>
</evidence>
<sequence length="70" mass="7900">VTGRAPPAFERWRLGLDEWWNYKDPTMKENQQTQKKTGLTAPGYNYLGPGNDLDNGNPVNKLDAAAKKHD</sequence>
<reference evidence="3" key="1">
    <citation type="journal article" date="2012" name="J. Virol.">
        <title>Metagenomic analysis of viruses from bat fecal samples reveals many novel viruses in insectivorous bats in china.</title>
        <authorList>
            <person name="Ge X."/>
            <person name="Li Y."/>
            <person name="Yang X."/>
            <person name="Zhang H."/>
            <person name="Zhou P."/>
            <person name="Zhang Y."/>
            <person name="Shi Z."/>
        </authorList>
    </citation>
    <scope>NUCLEOTIDE SEQUENCE</scope>
</reference>
<protein>
    <submittedName>
        <fullName evidence="3">Capsid</fullName>
    </submittedName>
</protein>